<organism evidence="7 8">
    <name type="scientific">Spodoptera exigua</name>
    <name type="common">Beet armyworm</name>
    <name type="synonym">Noctua fulgens</name>
    <dbReference type="NCBI Taxonomy" id="7107"/>
    <lineage>
        <taxon>Eukaryota</taxon>
        <taxon>Metazoa</taxon>
        <taxon>Ecdysozoa</taxon>
        <taxon>Arthropoda</taxon>
        <taxon>Hexapoda</taxon>
        <taxon>Insecta</taxon>
        <taxon>Pterygota</taxon>
        <taxon>Neoptera</taxon>
        <taxon>Endopterygota</taxon>
        <taxon>Lepidoptera</taxon>
        <taxon>Glossata</taxon>
        <taxon>Ditrysia</taxon>
        <taxon>Noctuoidea</taxon>
        <taxon>Noctuidae</taxon>
        <taxon>Amphipyrinae</taxon>
        <taxon>Spodoptera</taxon>
    </lineage>
</organism>
<keyword evidence="3" id="KW-0378">Hydrolase</keyword>
<dbReference type="EMBL" id="JACKWZ010000179">
    <property type="protein sequence ID" value="KAF9412755.1"/>
    <property type="molecule type" value="Genomic_DNA"/>
</dbReference>
<evidence type="ECO:0000259" key="6">
    <source>
        <dbReference type="Pfam" id="PF00135"/>
    </source>
</evidence>
<dbReference type="InterPro" id="IPR002018">
    <property type="entry name" value="CarbesteraseB"/>
</dbReference>
<dbReference type="Gene3D" id="3.40.50.1820">
    <property type="entry name" value="alpha/beta hydrolase"/>
    <property type="match status" value="1"/>
</dbReference>
<dbReference type="GO" id="GO:0052689">
    <property type="term" value="F:carboxylic ester hydrolase activity"/>
    <property type="evidence" value="ECO:0007669"/>
    <property type="project" value="UniProtKB-KW"/>
</dbReference>
<comment type="caution">
    <text evidence="7">The sequence shown here is derived from an EMBL/GenBank/DDBJ whole genome shotgun (WGS) entry which is preliminary data.</text>
</comment>
<evidence type="ECO:0000313" key="8">
    <source>
        <dbReference type="Proteomes" id="UP000648187"/>
    </source>
</evidence>
<dbReference type="SUPFAM" id="SSF53474">
    <property type="entry name" value="alpha/beta-Hydrolases"/>
    <property type="match status" value="1"/>
</dbReference>
<sequence length="540" mass="60868">RVLLTKMYKFILLLVIIKCLYCEESGPIVITKKGAIKGLQGKDGFIMFLGVPYALIDESNPFGAALPHPGFNETYEAFDDSIACPQTTRSGALLGTMQCLQLNIYVPNNANLSNKVPVMVYIHGGSFIRGSKAIENLSPKFLIRNDVIIVSINYRLGPYGFICVSAPGYSNQGLKDQVLALTWVKDNIEAFGGDSSKITAIGQSAGAMTLDLQLLTNKNLVQRVIIQSGTALTTWVIGRRNDSIPVNLASKLGYSGNDVHGALHYLADKEPMDIIKAGVDTGISNAHPLTKPCVEIVGEDAYLTDFPVNLQPQVKGMDIMIGHTNKEVMFIYPRESNKEYYENYRFAEELEQGFDNVYDEDNVRHFYTGDKVLSVETQNEVFDFATDFVFAYPAERTVNRYLEAHANKVYRYLFAYEGGRNRNKVLGNFTAPGACHGDDLGYLFEMEIFKGGVPNEDDHKMIDVMTTMWTNFAKYGDPTPSLTDIITTQWEPTKPGSTRRPYLLLNQPITLEYRLFHRRMAFWELYYKLYKNEERGFNRK</sequence>
<dbReference type="PANTHER" id="PTHR43142:SF1">
    <property type="entry name" value="CARBOXYLIC ESTER HYDROLASE"/>
    <property type="match status" value="1"/>
</dbReference>
<reference evidence="7" key="1">
    <citation type="submission" date="2020-08" db="EMBL/GenBank/DDBJ databases">
        <title>Spodoptera exigua strain:BAW_Kor-Di-RS1 Genome sequencing and assembly.</title>
        <authorList>
            <person name="Kim J."/>
            <person name="Nam H.Y."/>
            <person name="Kwon M."/>
            <person name="Choi J.H."/>
            <person name="Cho S.R."/>
            <person name="Kim G.-H."/>
        </authorList>
    </citation>
    <scope>NUCLEOTIDE SEQUENCE</scope>
    <source>
        <strain evidence="7">BAW_Kor-Di-RS1</strain>
        <tissue evidence="7">Whole-body</tissue>
    </source>
</reference>
<feature type="domain" description="Carboxylesterase type B" evidence="6">
    <location>
        <begin position="27"/>
        <end position="523"/>
    </location>
</feature>
<accession>A0A835GCB7</accession>
<evidence type="ECO:0000256" key="5">
    <source>
        <dbReference type="SAM" id="SignalP"/>
    </source>
</evidence>
<feature type="signal peptide" evidence="5">
    <location>
        <begin position="1"/>
        <end position="22"/>
    </location>
</feature>
<evidence type="ECO:0000256" key="4">
    <source>
        <dbReference type="ARBA" id="ARBA00023180"/>
    </source>
</evidence>
<feature type="chain" id="PRO_5033011092" description="Carboxylesterase type B domain-containing protein" evidence="5">
    <location>
        <begin position="23"/>
        <end position="540"/>
    </location>
</feature>
<dbReference type="Proteomes" id="UP000648187">
    <property type="component" value="Unassembled WGS sequence"/>
</dbReference>
<evidence type="ECO:0000256" key="1">
    <source>
        <dbReference type="ARBA" id="ARBA00005964"/>
    </source>
</evidence>
<feature type="non-terminal residue" evidence="7">
    <location>
        <position position="1"/>
    </location>
</feature>
<gene>
    <name evidence="7" type="ORF">HW555_008840</name>
</gene>
<evidence type="ECO:0000256" key="3">
    <source>
        <dbReference type="ARBA" id="ARBA00022801"/>
    </source>
</evidence>
<evidence type="ECO:0000256" key="2">
    <source>
        <dbReference type="ARBA" id="ARBA00022487"/>
    </source>
</evidence>
<keyword evidence="5" id="KW-0732">Signal</keyword>
<dbReference type="InterPro" id="IPR029058">
    <property type="entry name" value="AB_hydrolase_fold"/>
</dbReference>
<evidence type="ECO:0000313" key="7">
    <source>
        <dbReference type="EMBL" id="KAF9412755.1"/>
    </source>
</evidence>
<comment type="similarity">
    <text evidence="1">Belongs to the type-B carboxylesterase/lipase family.</text>
</comment>
<keyword evidence="2" id="KW-0719">Serine esterase</keyword>
<keyword evidence="8" id="KW-1185">Reference proteome</keyword>
<name>A0A835GCB7_SPOEX</name>
<proteinExistence type="inferred from homology"/>
<keyword evidence="4" id="KW-0325">Glycoprotein</keyword>
<dbReference type="AlphaFoldDB" id="A0A835GCB7"/>
<dbReference type="Pfam" id="PF00135">
    <property type="entry name" value="COesterase"/>
    <property type="match status" value="1"/>
</dbReference>
<dbReference type="PANTHER" id="PTHR43142">
    <property type="entry name" value="CARBOXYLIC ESTER HYDROLASE"/>
    <property type="match status" value="1"/>
</dbReference>
<protein>
    <recommendedName>
        <fullName evidence="6">Carboxylesterase type B domain-containing protein</fullName>
    </recommendedName>
</protein>